<accession>A0A1J5PEB9</accession>
<name>A0A1J5PEB9_9ZZZZ</name>
<organism evidence="2">
    <name type="scientific">mine drainage metagenome</name>
    <dbReference type="NCBI Taxonomy" id="410659"/>
    <lineage>
        <taxon>unclassified sequences</taxon>
        <taxon>metagenomes</taxon>
        <taxon>ecological metagenomes</taxon>
    </lineage>
</organism>
<dbReference type="AlphaFoldDB" id="A0A1J5PEB9"/>
<evidence type="ECO:0000256" key="1">
    <source>
        <dbReference type="SAM" id="Phobius"/>
    </source>
</evidence>
<sequence length="179" mass="19565">MKPLDQIFTPDIASLDVRIGPLVFGKSEDEYAQAALAELHRTLAAIACVENVPAHVRQNIELSKNLLLYSTYVFAFTTAAVHYAQIALEASLRRALGKSEECRDNLDTMLKEAVSRNMLTGANHEHIVMSGFVSGSRNGFAHGKESREVLNQALAIPFVQMILSAINALFSGNHPKESA</sequence>
<proteinExistence type="predicted"/>
<evidence type="ECO:0000313" key="2">
    <source>
        <dbReference type="EMBL" id="OIQ65868.1"/>
    </source>
</evidence>
<keyword evidence="1" id="KW-0812">Transmembrane</keyword>
<evidence type="ECO:0008006" key="3">
    <source>
        <dbReference type="Google" id="ProtNLM"/>
    </source>
</evidence>
<gene>
    <name evidence="2" type="ORF">GALL_525700</name>
</gene>
<feature type="transmembrane region" description="Helical" evidence="1">
    <location>
        <begin position="66"/>
        <end position="86"/>
    </location>
</feature>
<comment type="caution">
    <text evidence="2">The sequence shown here is derived from an EMBL/GenBank/DDBJ whole genome shotgun (WGS) entry which is preliminary data.</text>
</comment>
<keyword evidence="1" id="KW-0472">Membrane</keyword>
<dbReference type="EMBL" id="MLJW01007002">
    <property type="protein sequence ID" value="OIQ65868.1"/>
    <property type="molecule type" value="Genomic_DNA"/>
</dbReference>
<reference evidence="2" key="1">
    <citation type="submission" date="2016-10" db="EMBL/GenBank/DDBJ databases">
        <title>Sequence of Gallionella enrichment culture.</title>
        <authorList>
            <person name="Poehlein A."/>
            <person name="Muehling M."/>
            <person name="Daniel R."/>
        </authorList>
    </citation>
    <scope>NUCLEOTIDE SEQUENCE</scope>
</reference>
<keyword evidence="1" id="KW-1133">Transmembrane helix</keyword>
<protein>
    <recommendedName>
        <fullName evidence="3">DUF4145 domain-containing protein</fullName>
    </recommendedName>
</protein>